<reference evidence="1 2" key="1">
    <citation type="journal article" date="2021" name="Nat. Commun.">
        <title>Genetic determinants of endophytism in the Arabidopsis root mycobiome.</title>
        <authorList>
            <person name="Mesny F."/>
            <person name="Miyauchi S."/>
            <person name="Thiergart T."/>
            <person name="Pickel B."/>
            <person name="Atanasova L."/>
            <person name="Karlsson M."/>
            <person name="Huettel B."/>
            <person name="Barry K.W."/>
            <person name="Haridas S."/>
            <person name="Chen C."/>
            <person name="Bauer D."/>
            <person name="Andreopoulos W."/>
            <person name="Pangilinan J."/>
            <person name="LaButti K."/>
            <person name="Riley R."/>
            <person name="Lipzen A."/>
            <person name="Clum A."/>
            <person name="Drula E."/>
            <person name="Henrissat B."/>
            <person name="Kohler A."/>
            <person name="Grigoriev I.V."/>
            <person name="Martin F.M."/>
            <person name="Hacquard S."/>
        </authorList>
    </citation>
    <scope>NUCLEOTIDE SEQUENCE [LARGE SCALE GENOMIC DNA]</scope>
    <source>
        <strain evidence="1 2">MPI-SDFR-AT-0079</strain>
    </source>
</reference>
<name>A0ACB7P4J7_9PEZI</name>
<evidence type="ECO:0000313" key="1">
    <source>
        <dbReference type="EMBL" id="KAH6627527.1"/>
    </source>
</evidence>
<proteinExistence type="predicted"/>
<dbReference type="Proteomes" id="UP000724584">
    <property type="component" value="Unassembled WGS sequence"/>
</dbReference>
<comment type="caution">
    <text evidence="1">The sequence shown here is derived from an EMBL/GenBank/DDBJ whole genome shotgun (WGS) entry which is preliminary data.</text>
</comment>
<evidence type="ECO:0000313" key="2">
    <source>
        <dbReference type="Proteomes" id="UP000724584"/>
    </source>
</evidence>
<accession>A0ACB7P4J7</accession>
<keyword evidence="2" id="KW-1185">Reference proteome</keyword>
<sequence length="650" mass="70806">MIAAAWAQNSSEIFFTPYRLCAVDTTERHETPLARDALKGKCAEALNTTVKDCPSFLAAASVDMPRLGSSSLELLCTSACRSSLSSVWKVIAEGCRADKDVIEIRSVVYPATFVIDRLIYTYNVSCTKDSDTGKFCNELYLNVLANGTAADSCSDCSLNLVRAQLNSPFGYHQEFAQGFESITSKCGAKGYAFTSPAKYALSTKSVAAPTDPPTCGSPYAVQTNDTCDSVATARNVSTYSVRKAAGVGPECNLRNGTKLCLPEPCTVYRVQYDDTCQSILDSISGLRASDLLSWNPNINPVCTNLYTMVETLLCISPPGRTLDQVTTVIPSPTTTQAPPTAVPVPTNAKNDSNTRCAHWYEVQTGDYCEAISIRQSISLRDFFFLNPSINSTDCQNLWLETSYCVKAVGDINTYRDYPYSTSPIYTLTPSNYRTTTVESIATVKPIATPIVELPLAPDSLTEEEGCVEFADYRVVVPQRDQSRQRDVPAFTNNINNCDFVSASFDVVLEDFLTWNPSLKKVDPCRLQEGYRYCATNSTDEESPGNRPCTEVSEPYPGTAPSCSCFTTIQGSDAGFYLCEDIALDQNITMKDLVSWNPWVGSEDNCNKGIYANLTETGERPVCIEVGGPEASSSGTKLPSATLLPSTMESM</sequence>
<gene>
    <name evidence="1" type="ORF">F5144DRAFT_535177</name>
</gene>
<protein>
    <submittedName>
        <fullName evidence="1">Uncharacterized protein</fullName>
    </submittedName>
</protein>
<organism evidence="1 2">
    <name type="scientific">Chaetomium tenue</name>
    <dbReference type="NCBI Taxonomy" id="1854479"/>
    <lineage>
        <taxon>Eukaryota</taxon>
        <taxon>Fungi</taxon>
        <taxon>Dikarya</taxon>
        <taxon>Ascomycota</taxon>
        <taxon>Pezizomycotina</taxon>
        <taxon>Sordariomycetes</taxon>
        <taxon>Sordariomycetidae</taxon>
        <taxon>Sordariales</taxon>
        <taxon>Chaetomiaceae</taxon>
        <taxon>Chaetomium</taxon>
    </lineage>
</organism>
<dbReference type="EMBL" id="JAGIZQ010000005">
    <property type="protein sequence ID" value="KAH6627527.1"/>
    <property type="molecule type" value="Genomic_DNA"/>
</dbReference>